<dbReference type="Proteomes" id="UP001321786">
    <property type="component" value="Chromosome"/>
</dbReference>
<keyword evidence="3 6" id="KW-0547">Nucleotide-binding</keyword>
<feature type="binding site" evidence="8">
    <location>
        <position position="247"/>
    </location>
    <ligand>
        <name>Mg(2+)</name>
        <dbReference type="ChEBI" id="CHEBI:18420"/>
    </ligand>
</feature>
<evidence type="ECO:0000256" key="6">
    <source>
        <dbReference type="HAMAP-Rule" id="MF_00900"/>
    </source>
</evidence>
<feature type="binding site" evidence="7">
    <location>
        <begin position="212"/>
        <end position="219"/>
    </location>
    <ligand>
        <name>GTP</name>
        <dbReference type="ChEBI" id="CHEBI:37565"/>
    </ligand>
</feature>
<evidence type="ECO:0000313" key="10">
    <source>
        <dbReference type="EMBL" id="BEP29982.1"/>
    </source>
</evidence>
<comment type="subunit">
    <text evidence="6">Monomer. Associates with the 50S ribosomal subunit.</text>
</comment>
<evidence type="ECO:0000256" key="4">
    <source>
        <dbReference type="ARBA" id="ARBA00022842"/>
    </source>
</evidence>
<dbReference type="InterPro" id="IPR042108">
    <property type="entry name" value="GTPase_HflX_N_sf"/>
</dbReference>
<organism evidence="10 11">
    <name type="scientific">Helicovermis profundi</name>
    <dbReference type="NCBI Taxonomy" id="3065157"/>
    <lineage>
        <taxon>Bacteria</taxon>
        <taxon>Bacillati</taxon>
        <taxon>Bacillota</taxon>
        <taxon>Clostridia</taxon>
        <taxon>Helicovermis</taxon>
    </lineage>
</organism>
<comment type="subcellular location">
    <subcellularLocation>
        <location evidence="6">Cytoplasm</location>
    </subcellularLocation>
    <text evidence="6">May associate with membranes.</text>
</comment>
<dbReference type="InterPro" id="IPR016496">
    <property type="entry name" value="GTPase_HflX"/>
</dbReference>
<dbReference type="NCBIfam" id="TIGR03156">
    <property type="entry name" value="GTP_HflX"/>
    <property type="match status" value="1"/>
</dbReference>
<dbReference type="Gene3D" id="6.10.250.2860">
    <property type="match status" value="1"/>
</dbReference>
<keyword evidence="5 6" id="KW-0342">GTP-binding</keyword>
<dbReference type="Pfam" id="PF13167">
    <property type="entry name" value="GTP-bdg_N"/>
    <property type="match status" value="1"/>
</dbReference>
<dbReference type="KEGG" id="hprf:HLPR_23130"/>
<evidence type="ECO:0000256" key="7">
    <source>
        <dbReference type="PIRSR" id="PIRSR006809-1"/>
    </source>
</evidence>
<dbReference type="PIRSF" id="PIRSF006809">
    <property type="entry name" value="GTP-binding_hflX_prd"/>
    <property type="match status" value="1"/>
</dbReference>
<feature type="domain" description="Hflx-type G" evidence="9">
    <location>
        <begin position="206"/>
        <end position="375"/>
    </location>
</feature>
<feature type="binding site" evidence="7">
    <location>
        <begin position="245"/>
        <end position="249"/>
    </location>
    <ligand>
        <name>GTP</name>
        <dbReference type="ChEBI" id="CHEBI:37565"/>
    </ligand>
</feature>
<dbReference type="GO" id="GO:0003924">
    <property type="term" value="F:GTPase activity"/>
    <property type="evidence" value="ECO:0007669"/>
    <property type="project" value="UniProtKB-UniRule"/>
</dbReference>
<comment type="function">
    <text evidence="6">GTPase that associates with the 50S ribosomal subunit and may have a role during protein synthesis or ribosome biogenesis.</text>
</comment>
<dbReference type="GO" id="GO:0005525">
    <property type="term" value="F:GTP binding"/>
    <property type="evidence" value="ECO:0007669"/>
    <property type="project" value="UniProtKB-UniRule"/>
</dbReference>
<dbReference type="Gene3D" id="3.40.50.11060">
    <property type="entry name" value="GTPase HflX, N-terminal domain"/>
    <property type="match status" value="1"/>
</dbReference>
<comment type="cofactor">
    <cofactor evidence="8">
        <name>Mg(2+)</name>
        <dbReference type="ChEBI" id="CHEBI:18420"/>
    </cofactor>
</comment>
<proteinExistence type="inferred from homology"/>
<evidence type="ECO:0000256" key="8">
    <source>
        <dbReference type="PIRSR" id="PIRSR006809-2"/>
    </source>
</evidence>
<name>A0AAU9ED80_9FIRM</name>
<keyword evidence="4 8" id="KW-0460">Magnesium</keyword>
<dbReference type="PANTHER" id="PTHR10229">
    <property type="entry name" value="GTP-BINDING PROTEIN HFLX"/>
    <property type="match status" value="1"/>
</dbReference>
<evidence type="ECO:0000256" key="3">
    <source>
        <dbReference type="ARBA" id="ARBA00022741"/>
    </source>
</evidence>
<keyword evidence="11" id="KW-1185">Reference proteome</keyword>
<protein>
    <recommendedName>
        <fullName evidence="6">GTPase HflX</fullName>
    </recommendedName>
    <alternativeName>
        <fullName evidence="6">GTP-binding protein HflX</fullName>
    </alternativeName>
</protein>
<dbReference type="InterPro" id="IPR030394">
    <property type="entry name" value="G_HFLX_dom"/>
</dbReference>
<dbReference type="HAMAP" id="MF_00900">
    <property type="entry name" value="GTPase_HflX"/>
    <property type="match status" value="1"/>
</dbReference>
<dbReference type="InterPro" id="IPR032305">
    <property type="entry name" value="GTP-bd_M"/>
</dbReference>
<keyword evidence="1 6" id="KW-0963">Cytoplasm</keyword>
<accession>A0AAU9ED80</accession>
<dbReference type="RefSeq" id="WP_338535586.1">
    <property type="nucleotide sequence ID" value="NZ_AP028654.1"/>
</dbReference>
<feature type="binding site" evidence="7">
    <location>
        <begin position="267"/>
        <end position="270"/>
    </location>
    <ligand>
        <name>GTP</name>
        <dbReference type="ChEBI" id="CHEBI:37565"/>
    </ligand>
</feature>
<dbReference type="SUPFAM" id="SSF52540">
    <property type="entry name" value="P-loop containing nucleoside triphosphate hydrolases"/>
    <property type="match status" value="1"/>
</dbReference>
<dbReference type="AlphaFoldDB" id="A0AAU9ED80"/>
<evidence type="ECO:0000313" key="11">
    <source>
        <dbReference type="Proteomes" id="UP001321786"/>
    </source>
</evidence>
<evidence type="ECO:0000256" key="2">
    <source>
        <dbReference type="ARBA" id="ARBA00022723"/>
    </source>
</evidence>
<dbReference type="EMBL" id="AP028654">
    <property type="protein sequence ID" value="BEP29982.1"/>
    <property type="molecule type" value="Genomic_DNA"/>
</dbReference>
<evidence type="ECO:0000256" key="5">
    <source>
        <dbReference type="ARBA" id="ARBA00023134"/>
    </source>
</evidence>
<dbReference type="PROSITE" id="PS51705">
    <property type="entry name" value="G_HFLX"/>
    <property type="match status" value="1"/>
</dbReference>
<dbReference type="InterPro" id="IPR027417">
    <property type="entry name" value="P-loop_NTPase"/>
</dbReference>
<dbReference type="Pfam" id="PF16360">
    <property type="entry name" value="GTP-bdg_M"/>
    <property type="match status" value="1"/>
</dbReference>
<dbReference type="GO" id="GO:0046872">
    <property type="term" value="F:metal ion binding"/>
    <property type="evidence" value="ECO:0007669"/>
    <property type="project" value="UniProtKB-KW"/>
</dbReference>
<dbReference type="CDD" id="cd01878">
    <property type="entry name" value="HflX"/>
    <property type="match status" value="1"/>
</dbReference>
<sequence length="428" mass="48464">MIINEKNEIVDKIIERAVLVGFNNDKGHIDIKYSMLELKELALAAGCQVSDSIIQNKKTIDAVFYIGKGKIDEVKALVEMHDANLVIFNDELSGAQQRNIENVVEARVIDRTVLILDIFAKRAKSKVSKLQVELAQLRYRLPRLKGSRSNLSKTGAGIGTRGPGEQKLEIDKRRINERVTDIRKSLEEARLVRNLQRVKRSKNEIPIVAIVGYTNAGKSTLMNKLIADTNVEDTDKHVFVKDMLFATLDTFHRKITLGDNKDVIIVDTVGFVSKLPHSLVEAFKATLEEVTEADLLLHVVDSTNLDYNNQIKITESVLNELNVRDKKTIFVYNKSDLLNEEIDLINENDILISAVKGDGIDELKEKIKKIVFDDLKIVKMLLPFNKGYIYSELCSIANVISTEYIEEGTLVEVEVSDKEYNKYKEFIL</sequence>
<gene>
    <name evidence="6 10" type="primary">hflX</name>
    <name evidence="10" type="ORF">HLPR_23130</name>
</gene>
<feature type="binding site" evidence="7">
    <location>
        <begin position="333"/>
        <end position="336"/>
    </location>
    <ligand>
        <name>GTP</name>
        <dbReference type="ChEBI" id="CHEBI:37565"/>
    </ligand>
</feature>
<dbReference type="Pfam" id="PF01926">
    <property type="entry name" value="MMR_HSR1"/>
    <property type="match status" value="1"/>
</dbReference>
<comment type="similarity">
    <text evidence="6">Belongs to the TRAFAC class OBG-HflX-like GTPase superfamily. HflX GTPase family.</text>
</comment>
<reference evidence="10 11" key="1">
    <citation type="submission" date="2023-08" db="EMBL/GenBank/DDBJ databases">
        <title>Helicovermis profunda gen. nov., sp. nov., a novel mesophilic, fermentative bacterium within the Bacillota from a deep-sea hydrothermal vent chimney.</title>
        <authorList>
            <person name="Miyazaki U."/>
            <person name="Mizutani D."/>
            <person name="Hashimoto Y."/>
            <person name="Tame A."/>
            <person name="Sawayama S."/>
            <person name="Miyazaki J."/>
            <person name="Takai K."/>
            <person name="Nakagawa S."/>
        </authorList>
    </citation>
    <scope>NUCLEOTIDE SEQUENCE [LARGE SCALE GENOMIC DNA]</scope>
    <source>
        <strain evidence="10 11">S502</strain>
    </source>
</reference>
<dbReference type="FunFam" id="3.40.50.11060:FF:000001">
    <property type="entry name" value="GTPase HflX"/>
    <property type="match status" value="1"/>
</dbReference>
<dbReference type="GO" id="GO:0005737">
    <property type="term" value="C:cytoplasm"/>
    <property type="evidence" value="ECO:0007669"/>
    <property type="project" value="UniProtKB-SubCell"/>
</dbReference>
<evidence type="ECO:0000259" key="9">
    <source>
        <dbReference type="PROSITE" id="PS51705"/>
    </source>
</evidence>
<dbReference type="Gene3D" id="3.40.50.300">
    <property type="entry name" value="P-loop containing nucleotide triphosphate hydrolases"/>
    <property type="match status" value="1"/>
</dbReference>
<dbReference type="PRINTS" id="PR00326">
    <property type="entry name" value="GTP1OBG"/>
</dbReference>
<dbReference type="GO" id="GO:0043022">
    <property type="term" value="F:ribosome binding"/>
    <property type="evidence" value="ECO:0007669"/>
    <property type="project" value="TreeGrafter"/>
</dbReference>
<keyword evidence="2 8" id="KW-0479">Metal-binding</keyword>
<dbReference type="InterPro" id="IPR006073">
    <property type="entry name" value="GTP-bd"/>
</dbReference>
<dbReference type="InterPro" id="IPR025121">
    <property type="entry name" value="GTPase_HflX_N"/>
</dbReference>
<dbReference type="PANTHER" id="PTHR10229:SF4">
    <property type="entry name" value="GTPASE HFLX"/>
    <property type="match status" value="1"/>
</dbReference>
<evidence type="ECO:0000256" key="1">
    <source>
        <dbReference type="ARBA" id="ARBA00022490"/>
    </source>
</evidence>
<feature type="binding site" evidence="8">
    <location>
        <position position="219"/>
    </location>
    <ligand>
        <name>Mg(2+)</name>
        <dbReference type="ChEBI" id="CHEBI:18420"/>
    </ligand>
</feature>